<evidence type="ECO:0000313" key="2">
    <source>
        <dbReference type="Proteomes" id="UP000027466"/>
    </source>
</evidence>
<dbReference type="PANTHER" id="PTHR35175:SF2">
    <property type="entry name" value="DUF1289 DOMAIN-CONTAINING PROTEIN"/>
    <property type="match status" value="1"/>
</dbReference>
<organism evidence="1 2">
    <name type="scientific">Caballeronia glathei</name>
    <dbReference type="NCBI Taxonomy" id="60547"/>
    <lineage>
        <taxon>Bacteria</taxon>
        <taxon>Pseudomonadati</taxon>
        <taxon>Pseudomonadota</taxon>
        <taxon>Betaproteobacteria</taxon>
        <taxon>Burkholderiales</taxon>
        <taxon>Burkholderiaceae</taxon>
        <taxon>Caballeronia</taxon>
    </lineage>
</organism>
<evidence type="ECO:0000313" key="1">
    <source>
        <dbReference type="EMBL" id="KDR42247.1"/>
    </source>
</evidence>
<sequence length="80" mass="8940">MTTTNTEAAPLELAFTIERAKSQEPVGSPCTNVCRLDQATGFCEGCFRNREEIRAWKTMDDARKIALFDVLAQRMAERGA</sequence>
<gene>
    <name evidence="1" type="ORF">BG61_10300</name>
</gene>
<name>A0A069PP89_9BURK</name>
<comment type="caution">
    <text evidence="1">The sequence shown here is derived from an EMBL/GenBank/DDBJ whole genome shotgun (WGS) entry which is preliminary data.</text>
</comment>
<dbReference type="InterPro" id="IPR010710">
    <property type="entry name" value="DUF1289"/>
</dbReference>
<evidence type="ECO:0008006" key="3">
    <source>
        <dbReference type="Google" id="ProtNLM"/>
    </source>
</evidence>
<dbReference type="RefSeq" id="WP_075584160.1">
    <property type="nucleotide sequence ID" value="NZ_CADFFX010000004.1"/>
</dbReference>
<dbReference type="Pfam" id="PF06945">
    <property type="entry name" value="DUF1289"/>
    <property type="match status" value="1"/>
</dbReference>
<dbReference type="STRING" id="60547.GCA_000751215_03108"/>
<dbReference type="EMBL" id="JFHC01000018">
    <property type="protein sequence ID" value="KDR42247.1"/>
    <property type="molecule type" value="Genomic_DNA"/>
</dbReference>
<reference evidence="1 2" key="1">
    <citation type="submission" date="2014-03" db="EMBL/GenBank/DDBJ databases">
        <title>Draft Genome Sequences of Four Burkholderia Strains.</title>
        <authorList>
            <person name="Liu X.Y."/>
            <person name="Li C.X."/>
            <person name="Xu J.H."/>
        </authorList>
    </citation>
    <scope>NUCLEOTIDE SEQUENCE [LARGE SCALE GENOMIC DNA]</scope>
    <source>
        <strain evidence="1 2">DSM 50014</strain>
    </source>
</reference>
<dbReference type="AlphaFoldDB" id="A0A069PP89"/>
<accession>A0A069PP89</accession>
<dbReference type="PANTHER" id="PTHR35175">
    <property type="entry name" value="DUF1289 DOMAIN-CONTAINING PROTEIN"/>
    <property type="match status" value="1"/>
</dbReference>
<dbReference type="Proteomes" id="UP000027466">
    <property type="component" value="Unassembled WGS sequence"/>
</dbReference>
<keyword evidence="2" id="KW-1185">Reference proteome</keyword>
<protein>
    <recommendedName>
        <fullName evidence="3">Fe-S protein</fullName>
    </recommendedName>
</protein>
<proteinExistence type="predicted"/>